<organism evidence="3 4">
    <name type="scientific">Amycolatopsis minnesotensis</name>
    <dbReference type="NCBI Taxonomy" id="337894"/>
    <lineage>
        <taxon>Bacteria</taxon>
        <taxon>Bacillati</taxon>
        <taxon>Actinomycetota</taxon>
        <taxon>Actinomycetes</taxon>
        <taxon>Pseudonocardiales</taxon>
        <taxon>Pseudonocardiaceae</taxon>
        <taxon>Amycolatopsis</taxon>
    </lineage>
</organism>
<sequence length="126" mass="12423">MNIVRTAFVALSVAGIAAAGSGVASADGGTYLHLDRTTVTTGDTVRVVARCSDGEGLNFVGSEAFSPTGDDGPYQGNGGVVPFHDEADGGLKGSTVVRADVAPGVYHVGQRCGGGNAGGVDLTVTP</sequence>
<name>A0ABN2Q8C6_9PSEU</name>
<protein>
    <recommendedName>
        <fullName evidence="5">Secreted protein</fullName>
    </recommendedName>
</protein>
<keyword evidence="2" id="KW-0732">Signal</keyword>
<feature type="chain" id="PRO_5045154302" description="Secreted protein" evidence="2">
    <location>
        <begin position="27"/>
        <end position="126"/>
    </location>
</feature>
<dbReference type="Proteomes" id="UP001501116">
    <property type="component" value="Unassembled WGS sequence"/>
</dbReference>
<gene>
    <name evidence="3" type="ORF">GCM10009754_13750</name>
</gene>
<evidence type="ECO:0000256" key="2">
    <source>
        <dbReference type="SAM" id="SignalP"/>
    </source>
</evidence>
<accession>A0ABN2Q8C6</accession>
<evidence type="ECO:0000313" key="3">
    <source>
        <dbReference type="EMBL" id="GAA1946908.1"/>
    </source>
</evidence>
<evidence type="ECO:0000256" key="1">
    <source>
        <dbReference type="SAM" id="MobiDB-lite"/>
    </source>
</evidence>
<dbReference type="RefSeq" id="WP_344414637.1">
    <property type="nucleotide sequence ID" value="NZ_BAAANN010000004.1"/>
</dbReference>
<reference evidence="3 4" key="1">
    <citation type="journal article" date="2019" name="Int. J. Syst. Evol. Microbiol.">
        <title>The Global Catalogue of Microorganisms (GCM) 10K type strain sequencing project: providing services to taxonomists for standard genome sequencing and annotation.</title>
        <authorList>
            <consortium name="The Broad Institute Genomics Platform"/>
            <consortium name="The Broad Institute Genome Sequencing Center for Infectious Disease"/>
            <person name="Wu L."/>
            <person name="Ma J."/>
        </authorList>
    </citation>
    <scope>NUCLEOTIDE SEQUENCE [LARGE SCALE GENOMIC DNA]</scope>
    <source>
        <strain evidence="3 4">JCM 14545</strain>
    </source>
</reference>
<evidence type="ECO:0000313" key="4">
    <source>
        <dbReference type="Proteomes" id="UP001501116"/>
    </source>
</evidence>
<dbReference type="EMBL" id="BAAANN010000004">
    <property type="protein sequence ID" value="GAA1946908.1"/>
    <property type="molecule type" value="Genomic_DNA"/>
</dbReference>
<proteinExistence type="predicted"/>
<feature type="region of interest" description="Disordered" evidence="1">
    <location>
        <begin position="62"/>
        <end position="81"/>
    </location>
</feature>
<keyword evidence="4" id="KW-1185">Reference proteome</keyword>
<evidence type="ECO:0008006" key="5">
    <source>
        <dbReference type="Google" id="ProtNLM"/>
    </source>
</evidence>
<feature type="signal peptide" evidence="2">
    <location>
        <begin position="1"/>
        <end position="26"/>
    </location>
</feature>
<comment type="caution">
    <text evidence="3">The sequence shown here is derived from an EMBL/GenBank/DDBJ whole genome shotgun (WGS) entry which is preliminary data.</text>
</comment>